<dbReference type="CDD" id="cd16913">
    <property type="entry name" value="YkuD_like"/>
    <property type="match status" value="1"/>
</dbReference>
<evidence type="ECO:0000256" key="3">
    <source>
        <dbReference type="ARBA" id="ARBA00022960"/>
    </source>
</evidence>
<dbReference type="GO" id="GO:0005576">
    <property type="term" value="C:extracellular region"/>
    <property type="evidence" value="ECO:0007669"/>
    <property type="project" value="TreeGrafter"/>
</dbReference>
<dbReference type="AlphaFoldDB" id="A0A939T159"/>
<organism evidence="8 9">
    <name type="scientific">Actinomadura barringtoniae</name>
    <dbReference type="NCBI Taxonomy" id="1427535"/>
    <lineage>
        <taxon>Bacteria</taxon>
        <taxon>Bacillati</taxon>
        <taxon>Actinomycetota</taxon>
        <taxon>Actinomycetes</taxon>
        <taxon>Streptosporangiales</taxon>
        <taxon>Thermomonosporaceae</taxon>
        <taxon>Actinomadura</taxon>
    </lineage>
</organism>
<dbReference type="InterPro" id="IPR005490">
    <property type="entry name" value="LD_TPept_cat_dom"/>
</dbReference>
<dbReference type="SUPFAM" id="SSF141523">
    <property type="entry name" value="L,D-transpeptidase catalytic domain-like"/>
    <property type="match status" value="1"/>
</dbReference>
<evidence type="ECO:0000313" key="9">
    <source>
        <dbReference type="Proteomes" id="UP000669179"/>
    </source>
</evidence>
<dbReference type="EMBL" id="JAGEOJ010000003">
    <property type="protein sequence ID" value="MBO2446856.1"/>
    <property type="molecule type" value="Genomic_DNA"/>
</dbReference>
<dbReference type="InterPro" id="IPR038063">
    <property type="entry name" value="Transpep_catalytic_dom"/>
</dbReference>
<protein>
    <submittedName>
        <fullName evidence="8">L,D-transpeptidase</fullName>
    </submittedName>
</protein>
<dbReference type="GO" id="GO:0018104">
    <property type="term" value="P:peptidoglycan-protein cross-linking"/>
    <property type="evidence" value="ECO:0007669"/>
    <property type="project" value="TreeGrafter"/>
</dbReference>
<dbReference type="GO" id="GO:0071972">
    <property type="term" value="F:peptidoglycan L,D-transpeptidase activity"/>
    <property type="evidence" value="ECO:0007669"/>
    <property type="project" value="TreeGrafter"/>
</dbReference>
<keyword evidence="3 6" id="KW-0133">Cell shape</keyword>
<dbReference type="PANTHER" id="PTHR30582">
    <property type="entry name" value="L,D-TRANSPEPTIDASE"/>
    <property type="match status" value="1"/>
</dbReference>
<sequence length="279" mass="28040">MAISPTSGNCTSGAFVSLGSQRARINGPFPLGAAAAVAVALLASGCGGSKSAGAEGNTSSNAAKLPQTTTYTTVKSLPLDSGTDGGDGTVVRPAKDLPISATPGGPAVATLPTTQLGGPTWVPVVESKPGWRRVLLPSRPNRATGWVPDNGGLTVARSPYTIKVDLSDRKLTLAKAGKTTGAWKVAVGDAKTPTPTGRTFLLALLKPAKPTFSPLILPVGTHSATLDSFGGGPGTVAFHGWTDKAVFGKAVTHGCVRVPADALTQLSSVALGTPVLITD</sequence>
<dbReference type="Proteomes" id="UP000669179">
    <property type="component" value="Unassembled WGS sequence"/>
</dbReference>
<name>A0A939T159_9ACTN</name>
<evidence type="ECO:0000256" key="6">
    <source>
        <dbReference type="PROSITE-ProRule" id="PRU01373"/>
    </source>
</evidence>
<evidence type="ECO:0000256" key="1">
    <source>
        <dbReference type="ARBA" id="ARBA00004752"/>
    </source>
</evidence>
<evidence type="ECO:0000313" key="8">
    <source>
        <dbReference type="EMBL" id="MBO2446856.1"/>
    </source>
</evidence>
<evidence type="ECO:0000256" key="5">
    <source>
        <dbReference type="ARBA" id="ARBA00023316"/>
    </source>
</evidence>
<comment type="pathway">
    <text evidence="1 6">Cell wall biogenesis; peptidoglycan biosynthesis.</text>
</comment>
<evidence type="ECO:0000256" key="2">
    <source>
        <dbReference type="ARBA" id="ARBA00022679"/>
    </source>
</evidence>
<feature type="domain" description="L,D-TPase catalytic" evidence="7">
    <location>
        <begin position="160"/>
        <end position="278"/>
    </location>
</feature>
<keyword evidence="9" id="KW-1185">Reference proteome</keyword>
<comment type="caution">
    <text evidence="8">The sequence shown here is derived from an EMBL/GenBank/DDBJ whole genome shotgun (WGS) entry which is preliminary data.</text>
</comment>
<gene>
    <name evidence="8" type="ORF">J4573_07115</name>
</gene>
<evidence type="ECO:0000256" key="4">
    <source>
        <dbReference type="ARBA" id="ARBA00022984"/>
    </source>
</evidence>
<dbReference type="GO" id="GO:0016740">
    <property type="term" value="F:transferase activity"/>
    <property type="evidence" value="ECO:0007669"/>
    <property type="project" value="UniProtKB-KW"/>
</dbReference>
<dbReference type="Gene3D" id="2.40.440.10">
    <property type="entry name" value="L,D-transpeptidase catalytic domain-like"/>
    <property type="match status" value="1"/>
</dbReference>
<evidence type="ECO:0000259" key="7">
    <source>
        <dbReference type="PROSITE" id="PS52029"/>
    </source>
</evidence>
<feature type="active site" description="Proton donor/acceptor" evidence="6">
    <location>
        <position position="239"/>
    </location>
</feature>
<keyword evidence="5 6" id="KW-0961">Cell wall biogenesis/degradation</keyword>
<accession>A0A939T159</accession>
<dbReference type="PANTHER" id="PTHR30582:SF2">
    <property type="entry name" value="L,D-TRANSPEPTIDASE YCIB-RELATED"/>
    <property type="match status" value="1"/>
</dbReference>
<proteinExistence type="predicted"/>
<dbReference type="GO" id="GO:0008360">
    <property type="term" value="P:regulation of cell shape"/>
    <property type="evidence" value="ECO:0007669"/>
    <property type="project" value="UniProtKB-UniRule"/>
</dbReference>
<reference evidence="8" key="1">
    <citation type="submission" date="2021-03" db="EMBL/GenBank/DDBJ databases">
        <authorList>
            <person name="Kanchanasin P."/>
            <person name="Saeng-In P."/>
            <person name="Phongsopitanun W."/>
            <person name="Yuki M."/>
            <person name="Kudo T."/>
            <person name="Ohkuma M."/>
            <person name="Tanasupawat S."/>
        </authorList>
    </citation>
    <scope>NUCLEOTIDE SEQUENCE</scope>
    <source>
        <strain evidence="8">GKU 128</strain>
    </source>
</reference>
<dbReference type="GO" id="GO:0071555">
    <property type="term" value="P:cell wall organization"/>
    <property type="evidence" value="ECO:0007669"/>
    <property type="project" value="UniProtKB-UniRule"/>
</dbReference>
<dbReference type="Pfam" id="PF03734">
    <property type="entry name" value="YkuD"/>
    <property type="match status" value="1"/>
</dbReference>
<dbReference type="PROSITE" id="PS52029">
    <property type="entry name" value="LD_TPASE"/>
    <property type="match status" value="1"/>
</dbReference>
<dbReference type="InterPro" id="IPR050979">
    <property type="entry name" value="LD-transpeptidase"/>
</dbReference>
<feature type="active site" description="Nucleophile" evidence="6">
    <location>
        <position position="255"/>
    </location>
</feature>
<keyword evidence="2" id="KW-0808">Transferase</keyword>
<keyword evidence="4 6" id="KW-0573">Peptidoglycan synthesis</keyword>